<organism evidence="2 3">
    <name type="scientific">Levilactobacillus bambusae</name>
    <dbReference type="NCBI Taxonomy" id="2024736"/>
    <lineage>
        <taxon>Bacteria</taxon>
        <taxon>Bacillati</taxon>
        <taxon>Bacillota</taxon>
        <taxon>Bacilli</taxon>
        <taxon>Lactobacillales</taxon>
        <taxon>Lactobacillaceae</taxon>
        <taxon>Levilactobacillus</taxon>
    </lineage>
</organism>
<comment type="caution">
    <text evidence="2">The sequence shown here is derived from an EMBL/GenBank/DDBJ whole genome shotgun (WGS) entry which is preliminary data.</text>
</comment>
<keyword evidence="3" id="KW-1185">Reference proteome</keyword>
<dbReference type="Proteomes" id="UP000245080">
    <property type="component" value="Unassembled WGS sequence"/>
</dbReference>
<keyword evidence="1" id="KW-0472">Membrane</keyword>
<proteinExistence type="predicted"/>
<name>A0A2V1N131_9LACO</name>
<protein>
    <recommendedName>
        <fullName evidence="4">Phage holin</fullName>
    </recommendedName>
</protein>
<evidence type="ECO:0008006" key="4">
    <source>
        <dbReference type="Google" id="ProtNLM"/>
    </source>
</evidence>
<accession>A0A2V1N131</accession>
<reference evidence="2 3" key="1">
    <citation type="journal article" date="2018" name="Int. J. Syst. Evol. Microbiol.">
        <title>Lactobacillus bambusae sp. nov., isolated from a traditional fermented Ma-bamboo shoots of Taiwan.</title>
        <authorList>
            <person name="Wang L.-T."/>
        </authorList>
    </citation>
    <scope>NUCLEOTIDE SEQUENCE [LARGE SCALE GENOMIC DNA]</scope>
    <source>
        <strain evidence="2 3">BS-W1</strain>
    </source>
</reference>
<evidence type="ECO:0000313" key="2">
    <source>
        <dbReference type="EMBL" id="PWG00947.1"/>
    </source>
</evidence>
<dbReference type="EMBL" id="QCXQ01000001">
    <property type="protein sequence ID" value="PWG00947.1"/>
    <property type="molecule type" value="Genomic_DNA"/>
</dbReference>
<dbReference type="OrthoDB" id="2323366at2"/>
<feature type="transmembrane region" description="Helical" evidence="1">
    <location>
        <begin position="20"/>
        <end position="41"/>
    </location>
</feature>
<dbReference type="AlphaFoldDB" id="A0A2V1N131"/>
<evidence type="ECO:0000256" key="1">
    <source>
        <dbReference type="SAM" id="Phobius"/>
    </source>
</evidence>
<evidence type="ECO:0000313" key="3">
    <source>
        <dbReference type="Proteomes" id="UP000245080"/>
    </source>
</evidence>
<sequence>MKLSFLYIKLEEFIVNIVDGTTAASLVAFLVTLIAALYKFVRPIVTTKVESATSQKTKNALELGLKLSDAIVPEMAVMQDLSGSDRKKEAIRFVNDQLQKNGYKVDVSALSALVEQAYQAYKTTGGDNHKTIEVVTDEPAKGDD</sequence>
<keyword evidence="1" id="KW-1133">Transmembrane helix</keyword>
<gene>
    <name evidence="2" type="ORF">DCM90_01865</name>
</gene>
<keyword evidence="1" id="KW-0812">Transmembrane</keyword>